<reference evidence="2 3" key="1">
    <citation type="submission" date="2019-07" db="EMBL/GenBank/DDBJ databases">
        <title>Genomics analysis of Aphanomyces spp. identifies a new class of oomycete effector associated with host adaptation.</title>
        <authorList>
            <person name="Gaulin E."/>
        </authorList>
    </citation>
    <scope>NUCLEOTIDE SEQUENCE [LARGE SCALE GENOMIC DNA]</scope>
    <source>
        <strain evidence="2 3">ATCC 201684</strain>
    </source>
</reference>
<evidence type="ECO:0008006" key="4">
    <source>
        <dbReference type="Google" id="ProtNLM"/>
    </source>
</evidence>
<dbReference type="Proteomes" id="UP000481153">
    <property type="component" value="Unassembled WGS sequence"/>
</dbReference>
<dbReference type="PANTHER" id="PTHR35559">
    <property type="entry name" value="CHITIN-BINDING TYPE-4 DOMAIN-CONTAINING PROTEIN"/>
    <property type="match status" value="1"/>
</dbReference>
<proteinExistence type="predicted"/>
<dbReference type="PANTHER" id="PTHR35559:SF1">
    <property type="entry name" value="CHITIN-BINDING TYPE-4 DOMAIN-CONTAINING PROTEIN"/>
    <property type="match status" value="1"/>
</dbReference>
<feature type="compositionally biased region" description="Pro residues" evidence="1">
    <location>
        <begin position="263"/>
        <end position="273"/>
    </location>
</feature>
<dbReference type="EMBL" id="VJMJ01000084">
    <property type="protein sequence ID" value="KAF0737508.1"/>
    <property type="molecule type" value="Genomic_DNA"/>
</dbReference>
<name>A0A6G0XBR2_9STRA</name>
<comment type="caution">
    <text evidence="2">The sequence shown here is derived from an EMBL/GenBank/DDBJ whole genome shotgun (WGS) entry which is preliminary data.</text>
</comment>
<organism evidence="2 3">
    <name type="scientific">Aphanomyces euteiches</name>
    <dbReference type="NCBI Taxonomy" id="100861"/>
    <lineage>
        <taxon>Eukaryota</taxon>
        <taxon>Sar</taxon>
        <taxon>Stramenopiles</taxon>
        <taxon>Oomycota</taxon>
        <taxon>Saprolegniomycetes</taxon>
        <taxon>Saprolegniales</taxon>
        <taxon>Verrucalvaceae</taxon>
        <taxon>Aphanomyces</taxon>
    </lineage>
</organism>
<gene>
    <name evidence="2" type="ORF">Ae201684_006667</name>
</gene>
<evidence type="ECO:0000313" key="3">
    <source>
        <dbReference type="Proteomes" id="UP000481153"/>
    </source>
</evidence>
<keyword evidence="3" id="KW-1185">Reference proteome</keyword>
<sequence>MLDPWGLSRPSLTSVIVVFAMQRAALVLLSAFAGVVHSHAWIDCSNYIIETGEDALHFKRANCIGFPRCAAERNGVFGLDSGLAYLQSVKGCQCDRSSSNAYTDATPMATYTPGQRVCLAYPAKNHVADVCTNQYIPDNGMKIYRSDEGATTDPDLHKWPHEIPHLNGVHTDGQIDYKGFQNCPAFCENNGTNMDKALCTVCFDLEPDLALGSYTFHWEWQFNEGQWYVSCWEANVVASTPSLRFPSPTAGGTPSTGASPSVVPNPAPSPATTPHPSVARTPSPSHNYGRGYGDEIECS</sequence>
<dbReference type="AlphaFoldDB" id="A0A6G0XBR2"/>
<dbReference type="VEuPathDB" id="FungiDB:AeMF1_015573"/>
<evidence type="ECO:0000313" key="2">
    <source>
        <dbReference type="EMBL" id="KAF0737508.1"/>
    </source>
</evidence>
<evidence type="ECO:0000256" key="1">
    <source>
        <dbReference type="SAM" id="MobiDB-lite"/>
    </source>
</evidence>
<protein>
    <recommendedName>
        <fullName evidence="4">Chitin-binding type-4 domain-containing protein</fullName>
    </recommendedName>
</protein>
<feature type="region of interest" description="Disordered" evidence="1">
    <location>
        <begin position="247"/>
        <end position="299"/>
    </location>
</feature>
<accession>A0A6G0XBR2</accession>